<name>A0A5C1NEI4_9GAMM</name>
<dbReference type="EMBL" id="CP038437">
    <property type="protein sequence ID" value="QEM80625.1"/>
    <property type="molecule type" value="Genomic_DNA"/>
</dbReference>
<protein>
    <submittedName>
        <fullName evidence="2">Fimbrial biogenesis outer membrane usher protein</fullName>
    </submittedName>
</protein>
<dbReference type="GO" id="GO:0015473">
    <property type="term" value="F:fimbrial usher porin activity"/>
    <property type="evidence" value="ECO:0007669"/>
    <property type="project" value="InterPro"/>
</dbReference>
<dbReference type="KEGG" id="hbh:E4T21_02930"/>
<keyword evidence="3" id="KW-1185">Reference proteome</keyword>
<dbReference type="AlphaFoldDB" id="A0A5C1NEI4"/>
<evidence type="ECO:0000313" key="3">
    <source>
        <dbReference type="Proteomes" id="UP000324285"/>
    </source>
</evidence>
<dbReference type="Gene3D" id="2.60.40.3110">
    <property type="match status" value="1"/>
</dbReference>
<dbReference type="Pfam" id="PF00577">
    <property type="entry name" value="Usher"/>
    <property type="match status" value="1"/>
</dbReference>
<dbReference type="InterPro" id="IPR000015">
    <property type="entry name" value="Fimb_usher"/>
</dbReference>
<evidence type="ECO:0000256" key="1">
    <source>
        <dbReference type="SAM" id="MobiDB-lite"/>
    </source>
</evidence>
<accession>A0A5C1NEI4</accession>
<gene>
    <name evidence="2" type="ORF">E4T21_02930</name>
</gene>
<dbReference type="PANTHER" id="PTHR30451:SF20">
    <property type="entry name" value="FIMBRIAE USHER"/>
    <property type="match status" value="1"/>
</dbReference>
<reference evidence="2" key="1">
    <citation type="submission" date="2021-02" db="EMBL/GenBank/DDBJ databases">
        <title>Strain Y2R2, a novel species of the genus Halomonas.</title>
        <authorList>
            <person name="Huang H."/>
        </authorList>
    </citation>
    <scope>NUCLEOTIDE SEQUENCE</scope>
    <source>
        <strain evidence="2">Y2R2</strain>
    </source>
</reference>
<feature type="region of interest" description="Disordered" evidence="1">
    <location>
        <begin position="84"/>
        <end position="104"/>
    </location>
</feature>
<sequence>MDVAPFPTLACQASARRNAGPGAAINIVTECCYPMVEPVSRIMHALRQRALWLLLLAPGIAIALTPPSQPASLAEELLVYPTSESPASSTRLTSDARDAAAPTGVNRNRGITAGFLSYDIGTSYGQLPANRSDHHYNANLTLGFNAGSWRLRHTANARQEDHQPNQYDATRSYAQRDLEQFNSYLTLGQYATPGELFDGVNFDGIQLRSDDRMRPRNQRGYAPVIRGMAQSPATVTVMQQGSVIYETKVSPGEFVIDDLIAPENSGDLDVSVQEEDGTMRSFSVPYLSDLGLSRPGTSSYTFSLGRVRALQHADAPWFSQTTWRHGLSNSTSLYTGSIFSDGYASLMAGSTSATPLGELSADITSAWADDILDAHPDNSQLRGENYRIRYHHLLDITNTSVALTAYRFSSEDYVSLADYSARQDDSNERNRLQMTISQPLGGWGQLDLSGIDRHYWDDTDSVTTYQLGYRHDFTWGNLHLTAGQDVKDKTPNSHYMARVSIPLGSGTETPGLGAQYQPRFSTSVSEELGPNRQIRYQANASVAGEQGTTLDDYATNLQWKTPATLFGIDVSREKSGVRYNSSLSGTLLAHSGGLVLSPNRGDTMVLVKPAKLDTGPSGFSYNRYISTASDQLVTGLSPYQSNSVPFETSAEGSWDISRQDIIPTRGAIIVIDEDQYPSTSTIGVYHQLSHETEEPQAHPEQ</sequence>
<dbReference type="OrthoDB" id="6554712at2"/>
<dbReference type="RefSeq" id="WP_149283375.1">
    <property type="nucleotide sequence ID" value="NZ_CP038437.2"/>
</dbReference>
<dbReference type="GO" id="GO:0009279">
    <property type="term" value="C:cell outer membrane"/>
    <property type="evidence" value="ECO:0007669"/>
    <property type="project" value="TreeGrafter"/>
</dbReference>
<evidence type="ECO:0000313" key="2">
    <source>
        <dbReference type="EMBL" id="QEM80625.1"/>
    </source>
</evidence>
<proteinExistence type="predicted"/>
<dbReference type="Proteomes" id="UP000324285">
    <property type="component" value="Chromosome"/>
</dbReference>
<dbReference type="GO" id="GO:0009297">
    <property type="term" value="P:pilus assembly"/>
    <property type="evidence" value="ECO:0007669"/>
    <property type="project" value="InterPro"/>
</dbReference>
<feature type="compositionally biased region" description="Polar residues" evidence="1">
    <location>
        <begin position="84"/>
        <end position="93"/>
    </location>
</feature>
<dbReference type="PANTHER" id="PTHR30451">
    <property type="entry name" value="OUTER MEMBRANE USHER PROTEIN"/>
    <property type="match status" value="1"/>
</dbReference>
<organism evidence="2 3">
    <name type="scientific">Halomonas binhaiensis</name>
    <dbReference type="NCBI Taxonomy" id="2562282"/>
    <lineage>
        <taxon>Bacteria</taxon>
        <taxon>Pseudomonadati</taxon>
        <taxon>Pseudomonadota</taxon>
        <taxon>Gammaproteobacteria</taxon>
        <taxon>Oceanospirillales</taxon>
        <taxon>Halomonadaceae</taxon>
        <taxon>Halomonas</taxon>
    </lineage>
</organism>